<evidence type="ECO:0000256" key="7">
    <source>
        <dbReference type="ARBA" id="ARBA00022741"/>
    </source>
</evidence>
<keyword evidence="12" id="KW-0325">Glycoprotein</keyword>
<keyword evidence="3" id="KW-0433">Leucine-rich repeat</keyword>
<dbReference type="InterPro" id="IPR017441">
    <property type="entry name" value="Protein_kinase_ATP_BS"/>
</dbReference>
<dbReference type="PROSITE" id="PS50011">
    <property type="entry name" value="PROTEIN_KINASE_DOM"/>
    <property type="match status" value="1"/>
</dbReference>
<reference evidence="17" key="1">
    <citation type="journal article" date="2021" name="bioRxiv">
        <title>Whole Genome Assembly and Annotation of Northern Wild Rice, Zizania palustris L., Supports a Whole Genome Duplication in the Zizania Genus.</title>
        <authorList>
            <person name="Haas M."/>
            <person name="Kono T."/>
            <person name="Macchietto M."/>
            <person name="Millas R."/>
            <person name="McGilp L."/>
            <person name="Shao M."/>
            <person name="Duquette J."/>
            <person name="Hirsch C.N."/>
            <person name="Kimball J."/>
        </authorList>
    </citation>
    <scope>NUCLEOTIDE SEQUENCE</scope>
    <source>
        <tissue evidence="17">Fresh leaf tissue</tissue>
    </source>
</reference>
<evidence type="ECO:0000256" key="3">
    <source>
        <dbReference type="ARBA" id="ARBA00022614"/>
    </source>
</evidence>
<evidence type="ECO:0000256" key="10">
    <source>
        <dbReference type="ARBA" id="ARBA00023136"/>
    </source>
</evidence>
<dbReference type="InterPro" id="IPR003591">
    <property type="entry name" value="Leu-rich_rpt_typical-subtyp"/>
</dbReference>
<dbReference type="PROSITE" id="PS00107">
    <property type="entry name" value="PROTEIN_KINASE_ATP"/>
    <property type="match status" value="1"/>
</dbReference>
<keyword evidence="9 14" id="KW-1133">Transmembrane helix</keyword>
<dbReference type="AlphaFoldDB" id="A0A8J5RT87"/>
<keyword evidence="4 14" id="KW-0812">Transmembrane</keyword>
<dbReference type="FunFam" id="3.30.200.20:FF:000295">
    <property type="entry name" value="probable LRR receptor-like serine/threonine-protein kinase IRK"/>
    <property type="match status" value="1"/>
</dbReference>
<protein>
    <recommendedName>
        <fullName evidence="16">Protein kinase domain-containing protein</fullName>
    </recommendedName>
</protein>
<dbReference type="FunFam" id="3.80.10.10:FF:000077">
    <property type="entry name" value="LRR receptor-like serine/threonine-protein kinase ERL1"/>
    <property type="match status" value="1"/>
</dbReference>
<evidence type="ECO:0000256" key="5">
    <source>
        <dbReference type="ARBA" id="ARBA00022729"/>
    </source>
</evidence>
<feature type="domain" description="Protein kinase" evidence="16">
    <location>
        <begin position="717"/>
        <end position="994"/>
    </location>
</feature>
<dbReference type="SMART" id="SM00369">
    <property type="entry name" value="LRR_TYP"/>
    <property type="match status" value="8"/>
</dbReference>
<feature type="binding site" evidence="13">
    <location>
        <position position="746"/>
    </location>
    <ligand>
        <name>ATP</name>
        <dbReference type="ChEBI" id="CHEBI:30616"/>
    </ligand>
</feature>
<dbReference type="InterPro" id="IPR046959">
    <property type="entry name" value="PRK1-6/SRF4-like"/>
</dbReference>
<keyword evidence="6" id="KW-0677">Repeat</keyword>
<evidence type="ECO:0000256" key="1">
    <source>
        <dbReference type="ARBA" id="ARBA00004479"/>
    </source>
</evidence>
<accession>A0A8J5RT87</accession>
<dbReference type="FunFam" id="3.80.10.10:FF:000317">
    <property type="entry name" value="Inactive leucine-rich repeat receptor-like protein kinase"/>
    <property type="match status" value="1"/>
</dbReference>
<feature type="transmembrane region" description="Helical" evidence="14">
    <location>
        <begin position="635"/>
        <end position="660"/>
    </location>
</feature>
<evidence type="ECO:0000256" key="4">
    <source>
        <dbReference type="ARBA" id="ARBA00022692"/>
    </source>
</evidence>
<evidence type="ECO:0000259" key="16">
    <source>
        <dbReference type="PROSITE" id="PS50011"/>
    </source>
</evidence>
<name>A0A8J5RT87_ZIZPA</name>
<dbReference type="FunFam" id="1.10.510.10:FF:000267">
    <property type="entry name" value="probable LRR receptor-like serine/threonine-protein kinase IRK"/>
    <property type="match status" value="1"/>
</dbReference>
<feature type="chain" id="PRO_5035306340" description="Protein kinase domain-containing protein" evidence="15">
    <location>
        <begin position="21"/>
        <end position="1006"/>
    </location>
</feature>
<keyword evidence="11" id="KW-0675">Receptor</keyword>
<keyword evidence="18" id="KW-1185">Reference proteome</keyword>
<keyword evidence="8 13" id="KW-0067">ATP-binding</keyword>
<dbReference type="InterPro" id="IPR001611">
    <property type="entry name" value="Leu-rich_rpt"/>
</dbReference>
<reference evidence="17" key="2">
    <citation type="submission" date="2021-02" db="EMBL/GenBank/DDBJ databases">
        <authorList>
            <person name="Kimball J.A."/>
            <person name="Haas M.W."/>
            <person name="Macchietto M."/>
            <person name="Kono T."/>
            <person name="Duquette J."/>
            <person name="Shao M."/>
        </authorList>
    </citation>
    <scope>NUCLEOTIDE SEQUENCE</scope>
    <source>
        <tissue evidence="17">Fresh leaf tissue</tissue>
    </source>
</reference>
<evidence type="ECO:0000256" key="6">
    <source>
        <dbReference type="ARBA" id="ARBA00022737"/>
    </source>
</evidence>
<sequence>MATCMAPLLMLLTLVAATAASDMPMPVNEEVLGLVVFKSALSDPSAALATWTESDATPCGWAHVECDPATSRVLRLALDGLGLSGHMPRGLDRLSAIQSLSLARNNLSGELPPGLSLLNSLRSLDLSYNSFSGPLPDDVTLLASLRYLDLTGNAFSGPLPASFPPTLRFLMLSDNQFSGPLPQGLAKSSFLLHLNFSGNQLSGSPDFAGALWQLSRLRALDLSRNQFSGPVTDGIANLHNLKAINLSGNRFFGAVPNDIGLCPHLSTVDISSNAFDGQLPDSIGRLGSLVYLAASGNRFSSDVPVWLGDLAALQHLDFSDNALTGRLPDSLGKLKDLNYLSLSKNQLSGAIPDSMSGCTKLAELHLKANNLSGSIPDALFDVGLETLDMSSNALSGVLPSGSTRLAETLQWLDLSGNQLTGGIPAEMALFFNLRYLNLSRNDLRTQLPPELGLLRNLTVLDLRSSGLYGPMPGDLCEAGNLAVLQLDGNSLAGTIPDNIGNCSSLYLLSLGHNSLTGQIPAGISELKKLEILRLEYNNLSGEIPRQLGGLESLLAVNISHNRLVGRLPASGVFQSLDASALEGNLGICSPLVTEPCRTNVPKPLVLDPNEYPHGNGNNNLETNGRGPAVPRKRRFLSVSAMVAVCAALFIILGVIVITLLNLSARRRADDELPEKELESIVSSSTNSSKLATGKMVTFGPGNSLRSEDFVGGADVLLSKATEIGRGVFGTVYRASVGEGRVVAIKKLVTANIIQSRDDIDREVRILGKAKHPNLLPLKGYYWTPQLQLLITDYAPHGSLEARLHGKDGGSVFPRLTWAERFRVVAGTAKGLAHLHQSFRPPMIHYNVKPSNILLDEQCNPMISDFGLARLLPKLDKHVMSSRFQAGMGYVAPELACQSLRINEKCDIYGFGVLILELVTGRKAVEYSDDDVVILIDQVRVLLEHGNALECVDPSIGEFPEEEVLPVLKLGMVCTSQIPSNRPSMAEVVQILQVIKAPVAGRMEALI</sequence>
<dbReference type="GO" id="GO:0004672">
    <property type="term" value="F:protein kinase activity"/>
    <property type="evidence" value="ECO:0007669"/>
    <property type="project" value="InterPro"/>
</dbReference>
<dbReference type="GO" id="GO:0005524">
    <property type="term" value="F:ATP binding"/>
    <property type="evidence" value="ECO:0007669"/>
    <property type="project" value="UniProtKB-UniRule"/>
</dbReference>
<dbReference type="InterPro" id="IPR055414">
    <property type="entry name" value="LRR_R13L4/SHOC2-like"/>
</dbReference>
<dbReference type="EMBL" id="JAAALK010000288">
    <property type="protein sequence ID" value="KAG8053902.1"/>
    <property type="molecule type" value="Genomic_DNA"/>
</dbReference>
<dbReference type="FunFam" id="3.80.10.10:FF:000413">
    <property type="entry name" value="Inactive leucine-rich repeat receptor-like protein kinase"/>
    <property type="match status" value="1"/>
</dbReference>
<comment type="subcellular location">
    <subcellularLocation>
        <location evidence="1">Membrane</location>
        <topology evidence="1">Single-pass type I membrane protein</topology>
    </subcellularLocation>
</comment>
<dbReference type="Proteomes" id="UP000729402">
    <property type="component" value="Unassembled WGS sequence"/>
</dbReference>
<dbReference type="OrthoDB" id="676979at2759"/>
<keyword evidence="10 14" id="KW-0472">Membrane</keyword>
<evidence type="ECO:0000256" key="14">
    <source>
        <dbReference type="SAM" id="Phobius"/>
    </source>
</evidence>
<keyword evidence="5 15" id="KW-0732">Signal</keyword>
<gene>
    <name evidence="17" type="ORF">GUJ93_ZPchr0001g30937</name>
</gene>
<feature type="signal peptide" evidence="15">
    <location>
        <begin position="1"/>
        <end position="20"/>
    </location>
</feature>
<dbReference type="InterPro" id="IPR013210">
    <property type="entry name" value="LRR_N_plant-typ"/>
</dbReference>
<dbReference type="PANTHER" id="PTHR48007">
    <property type="entry name" value="LEUCINE-RICH REPEAT RECEPTOR-LIKE PROTEIN KINASE PXC1"/>
    <property type="match status" value="1"/>
</dbReference>
<evidence type="ECO:0000256" key="11">
    <source>
        <dbReference type="ARBA" id="ARBA00023170"/>
    </source>
</evidence>
<evidence type="ECO:0000256" key="8">
    <source>
        <dbReference type="ARBA" id="ARBA00022840"/>
    </source>
</evidence>
<organism evidence="17 18">
    <name type="scientific">Zizania palustris</name>
    <name type="common">Northern wild rice</name>
    <dbReference type="NCBI Taxonomy" id="103762"/>
    <lineage>
        <taxon>Eukaryota</taxon>
        <taxon>Viridiplantae</taxon>
        <taxon>Streptophyta</taxon>
        <taxon>Embryophyta</taxon>
        <taxon>Tracheophyta</taxon>
        <taxon>Spermatophyta</taxon>
        <taxon>Magnoliopsida</taxon>
        <taxon>Liliopsida</taxon>
        <taxon>Poales</taxon>
        <taxon>Poaceae</taxon>
        <taxon>BOP clade</taxon>
        <taxon>Oryzoideae</taxon>
        <taxon>Oryzeae</taxon>
        <taxon>Zizaniinae</taxon>
        <taxon>Zizania</taxon>
    </lineage>
</organism>
<evidence type="ECO:0000313" key="17">
    <source>
        <dbReference type="EMBL" id="KAG8053902.1"/>
    </source>
</evidence>
<proteinExistence type="predicted"/>
<evidence type="ECO:0000256" key="9">
    <source>
        <dbReference type="ARBA" id="ARBA00022989"/>
    </source>
</evidence>
<evidence type="ECO:0000256" key="13">
    <source>
        <dbReference type="PROSITE-ProRule" id="PRU10141"/>
    </source>
</evidence>
<evidence type="ECO:0000256" key="12">
    <source>
        <dbReference type="ARBA" id="ARBA00023180"/>
    </source>
</evidence>
<dbReference type="Pfam" id="PF23598">
    <property type="entry name" value="LRR_14"/>
    <property type="match status" value="2"/>
</dbReference>
<evidence type="ECO:0000313" key="18">
    <source>
        <dbReference type="Proteomes" id="UP000729402"/>
    </source>
</evidence>
<dbReference type="Pfam" id="PF13855">
    <property type="entry name" value="LRR_8"/>
    <property type="match status" value="1"/>
</dbReference>
<dbReference type="InterPro" id="IPR000719">
    <property type="entry name" value="Prot_kinase_dom"/>
</dbReference>
<dbReference type="Pfam" id="PF08263">
    <property type="entry name" value="LRRNT_2"/>
    <property type="match status" value="1"/>
</dbReference>
<comment type="caution">
    <text evidence="17">The sequence shown here is derived from an EMBL/GenBank/DDBJ whole genome shotgun (WGS) entry which is preliminary data.</text>
</comment>
<keyword evidence="7 13" id="KW-0547">Nucleotide-binding</keyword>
<evidence type="ECO:0000256" key="2">
    <source>
        <dbReference type="ARBA" id="ARBA00022475"/>
    </source>
</evidence>
<dbReference type="PANTHER" id="PTHR48007:SF76">
    <property type="entry name" value="OS03G0145102 PROTEIN"/>
    <property type="match status" value="1"/>
</dbReference>
<dbReference type="GO" id="GO:0016020">
    <property type="term" value="C:membrane"/>
    <property type="evidence" value="ECO:0007669"/>
    <property type="project" value="UniProtKB-SubCell"/>
</dbReference>
<dbReference type="Pfam" id="PF00069">
    <property type="entry name" value="Pkinase"/>
    <property type="match status" value="1"/>
</dbReference>
<dbReference type="CDD" id="cd14066">
    <property type="entry name" value="STKc_IRAK"/>
    <property type="match status" value="1"/>
</dbReference>
<keyword evidence="2" id="KW-1003">Cell membrane</keyword>
<dbReference type="PROSITE" id="PS51450">
    <property type="entry name" value="LRR"/>
    <property type="match status" value="1"/>
</dbReference>
<evidence type="ECO:0000256" key="15">
    <source>
        <dbReference type="SAM" id="SignalP"/>
    </source>
</evidence>
<dbReference type="Pfam" id="PF00560">
    <property type="entry name" value="LRR_1"/>
    <property type="match status" value="2"/>
</dbReference>